<keyword evidence="4" id="KW-0732">Signal</keyword>
<comment type="similarity">
    <text evidence="2">Belongs to the kiwellin family.</text>
</comment>
<evidence type="ECO:0000313" key="5">
    <source>
        <dbReference type="EMBL" id="KAA8520622.1"/>
    </source>
</evidence>
<name>A0A5J4ZTA4_9ASTE</name>
<dbReference type="InterPro" id="IPR036908">
    <property type="entry name" value="RlpA-like_sf"/>
</dbReference>
<sequence length="133" mass="14423">MLPLQISILVLQQMTESVGLLQRMGFTLQPLRGSSSEDIKVTVPRLTEGRNPVVDWGYNKGGKCLNNITISANGRGVNAMVVDECDSTSGCDDDHDYQPPCANNIVDASKAVWEALGVPSDDWGELNITWSDA</sequence>
<dbReference type="Proteomes" id="UP000325577">
    <property type="component" value="Linkage Group LG6"/>
</dbReference>
<evidence type="ECO:0000256" key="1">
    <source>
        <dbReference type="ARBA" id="ARBA00004613"/>
    </source>
</evidence>
<dbReference type="SUPFAM" id="SSF50685">
    <property type="entry name" value="Barwin-like endoglucanases"/>
    <property type="match status" value="1"/>
</dbReference>
<keyword evidence="3" id="KW-0964">Secreted</keyword>
<gene>
    <name evidence="5" type="ORF">F0562_014878</name>
</gene>
<dbReference type="InterPro" id="IPR039271">
    <property type="entry name" value="Kiwellin-like"/>
</dbReference>
<dbReference type="Gene3D" id="2.40.40.10">
    <property type="entry name" value="RlpA-like domain"/>
    <property type="match status" value="1"/>
</dbReference>
<evidence type="ECO:0000256" key="2">
    <source>
        <dbReference type="ARBA" id="ARBA00005592"/>
    </source>
</evidence>
<dbReference type="AlphaFoldDB" id="A0A5J4ZTA4"/>
<organism evidence="5 6">
    <name type="scientific">Nyssa sinensis</name>
    <dbReference type="NCBI Taxonomy" id="561372"/>
    <lineage>
        <taxon>Eukaryota</taxon>
        <taxon>Viridiplantae</taxon>
        <taxon>Streptophyta</taxon>
        <taxon>Embryophyta</taxon>
        <taxon>Tracheophyta</taxon>
        <taxon>Spermatophyta</taxon>
        <taxon>Magnoliopsida</taxon>
        <taxon>eudicotyledons</taxon>
        <taxon>Gunneridae</taxon>
        <taxon>Pentapetalae</taxon>
        <taxon>asterids</taxon>
        <taxon>Cornales</taxon>
        <taxon>Nyssaceae</taxon>
        <taxon>Nyssa</taxon>
    </lineage>
</organism>
<dbReference type="PANTHER" id="PTHR33191:SF58">
    <property type="entry name" value="RIPENING-RELATED PROTEIN 1"/>
    <property type="match status" value="1"/>
</dbReference>
<accession>A0A5J4ZTA4</accession>
<evidence type="ECO:0000313" key="6">
    <source>
        <dbReference type="Proteomes" id="UP000325577"/>
    </source>
</evidence>
<dbReference type="OrthoDB" id="406505at2759"/>
<comment type="subcellular location">
    <subcellularLocation>
        <location evidence="1">Secreted</location>
    </subcellularLocation>
</comment>
<evidence type="ECO:0000256" key="4">
    <source>
        <dbReference type="ARBA" id="ARBA00022729"/>
    </source>
</evidence>
<reference evidence="5 6" key="1">
    <citation type="submission" date="2019-09" db="EMBL/GenBank/DDBJ databases">
        <title>A chromosome-level genome assembly of the Chinese tupelo Nyssa sinensis.</title>
        <authorList>
            <person name="Yang X."/>
            <person name="Kang M."/>
            <person name="Yang Y."/>
            <person name="Xiong H."/>
            <person name="Wang M."/>
            <person name="Zhang Z."/>
            <person name="Wang Z."/>
            <person name="Wu H."/>
            <person name="Ma T."/>
            <person name="Liu J."/>
            <person name="Xi Z."/>
        </authorList>
    </citation>
    <scope>NUCLEOTIDE SEQUENCE [LARGE SCALE GENOMIC DNA]</scope>
    <source>
        <strain evidence="5">J267</strain>
        <tissue evidence="5">Leaf</tissue>
    </source>
</reference>
<evidence type="ECO:0000256" key="3">
    <source>
        <dbReference type="ARBA" id="ARBA00022525"/>
    </source>
</evidence>
<dbReference type="EMBL" id="CM018049">
    <property type="protein sequence ID" value="KAA8520622.1"/>
    <property type="molecule type" value="Genomic_DNA"/>
</dbReference>
<keyword evidence="6" id="KW-1185">Reference proteome</keyword>
<dbReference type="CDD" id="cd22270">
    <property type="entry name" value="DPBB_kiwellin-like"/>
    <property type="match status" value="1"/>
</dbReference>
<proteinExistence type="inferred from homology"/>
<dbReference type="PANTHER" id="PTHR33191">
    <property type="entry name" value="RIPENING-RELATED PROTEIN 2-RELATED"/>
    <property type="match status" value="1"/>
</dbReference>
<dbReference type="GO" id="GO:0005576">
    <property type="term" value="C:extracellular region"/>
    <property type="evidence" value="ECO:0007669"/>
    <property type="project" value="UniProtKB-SubCell"/>
</dbReference>
<dbReference type="Pfam" id="PF24300">
    <property type="entry name" value="KWL1"/>
    <property type="match status" value="1"/>
</dbReference>
<protein>
    <submittedName>
        <fullName evidence="5">Uncharacterized protein</fullName>
    </submittedName>
</protein>